<name>A0A2H0FFN2_9BACT</name>
<gene>
    <name evidence="3" type="ORF">COW72_03215</name>
</gene>
<dbReference type="EMBL" id="PCUC01000169">
    <property type="protein sequence ID" value="PIQ04841.1"/>
    <property type="molecule type" value="Genomic_DNA"/>
</dbReference>
<reference evidence="3 4" key="1">
    <citation type="submission" date="2017-09" db="EMBL/GenBank/DDBJ databases">
        <title>Depth-based differentiation of microbial function through sediment-hosted aquifers and enrichment of novel symbionts in the deep terrestrial subsurface.</title>
        <authorList>
            <person name="Probst A.J."/>
            <person name="Ladd B."/>
            <person name="Jarett J.K."/>
            <person name="Geller-Mcgrath D.E."/>
            <person name="Sieber C.M."/>
            <person name="Emerson J.B."/>
            <person name="Anantharaman K."/>
            <person name="Thomas B.C."/>
            <person name="Malmstrom R."/>
            <person name="Stieglmeier M."/>
            <person name="Klingl A."/>
            <person name="Woyke T."/>
            <person name="Ryan C.M."/>
            <person name="Banfield J.F."/>
        </authorList>
    </citation>
    <scope>NUCLEOTIDE SEQUENCE [LARGE SCALE GENOMIC DNA]</scope>
    <source>
        <strain evidence="3">CG18_big_fil_WC_8_21_14_2_50_37_10</strain>
    </source>
</reference>
<dbReference type="Gene3D" id="2.40.50.100">
    <property type="match status" value="1"/>
</dbReference>
<evidence type="ECO:0000256" key="1">
    <source>
        <dbReference type="ARBA" id="ARBA00023267"/>
    </source>
</evidence>
<accession>A0A2H0FFN2</accession>
<dbReference type="Proteomes" id="UP000230778">
    <property type="component" value="Unassembled WGS sequence"/>
</dbReference>
<proteinExistence type="predicted"/>
<dbReference type="Pfam" id="PF00364">
    <property type="entry name" value="Biotin_lipoyl"/>
    <property type="match status" value="1"/>
</dbReference>
<dbReference type="PANTHER" id="PTHR45266">
    <property type="entry name" value="OXALOACETATE DECARBOXYLASE ALPHA CHAIN"/>
    <property type="match status" value="1"/>
</dbReference>
<comment type="caution">
    <text evidence="3">The sequence shown here is derived from an EMBL/GenBank/DDBJ whole genome shotgun (WGS) entry which is preliminary data.</text>
</comment>
<evidence type="ECO:0000313" key="3">
    <source>
        <dbReference type="EMBL" id="PIQ04841.1"/>
    </source>
</evidence>
<dbReference type="FunFam" id="2.40.50.100:FF:000003">
    <property type="entry name" value="Acetyl-CoA carboxylase biotin carboxyl carrier protein"/>
    <property type="match status" value="1"/>
</dbReference>
<dbReference type="InterPro" id="IPR050709">
    <property type="entry name" value="Biotin_Carboxyl_Carrier/Decarb"/>
</dbReference>
<dbReference type="SUPFAM" id="SSF51230">
    <property type="entry name" value="Single hybrid motif"/>
    <property type="match status" value="1"/>
</dbReference>
<dbReference type="CDD" id="cd06850">
    <property type="entry name" value="biotinyl_domain"/>
    <property type="match status" value="1"/>
</dbReference>
<dbReference type="InterPro" id="IPR011053">
    <property type="entry name" value="Single_hybrid_motif"/>
</dbReference>
<dbReference type="InterPro" id="IPR001882">
    <property type="entry name" value="Biotin_BS"/>
</dbReference>
<dbReference type="PROSITE" id="PS50968">
    <property type="entry name" value="BIOTINYL_LIPOYL"/>
    <property type="match status" value="1"/>
</dbReference>
<evidence type="ECO:0000259" key="2">
    <source>
        <dbReference type="PROSITE" id="PS50968"/>
    </source>
</evidence>
<evidence type="ECO:0000313" key="4">
    <source>
        <dbReference type="Proteomes" id="UP000230778"/>
    </source>
</evidence>
<feature type="domain" description="Lipoyl-binding" evidence="2">
    <location>
        <begin position="44"/>
        <end position="125"/>
    </location>
</feature>
<dbReference type="AlphaFoldDB" id="A0A2H0FFN2"/>
<keyword evidence="1" id="KW-0092">Biotin</keyword>
<protein>
    <recommendedName>
        <fullName evidence="2">Lipoyl-binding domain-containing protein</fullName>
    </recommendedName>
</protein>
<dbReference type="PROSITE" id="PS00188">
    <property type="entry name" value="BIOTIN"/>
    <property type="match status" value="1"/>
</dbReference>
<sequence length="125" mass="14122">MRLRINIKGKPYDIEISEEEGKIKIKVGGKEFSFGREEEEKTSIAKTSLPKRNFSKKEIKAPVTGVVSKIFVKEGEFVKSDQKVLILSAMKMENEIISENNGLVKEIRVKENQSVNIGDVLIVLK</sequence>
<dbReference type="PANTHER" id="PTHR45266:SF3">
    <property type="entry name" value="OXALOACETATE DECARBOXYLASE ALPHA CHAIN"/>
    <property type="match status" value="1"/>
</dbReference>
<organism evidence="3 4">
    <name type="scientific">Candidatus Nealsonbacteria bacterium CG18_big_fil_WC_8_21_14_2_50_37_10</name>
    <dbReference type="NCBI Taxonomy" id="1974717"/>
    <lineage>
        <taxon>Bacteria</taxon>
        <taxon>Candidatus Nealsoniibacteriota</taxon>
    </lineage>
</organism>
<dbReference type="InterPro" id="IPR000089">
    <property type="entry name" value="Biotin_lipoyl"/>
</dbReference>